<gene>
    <name evidence="10" type="ORF">CI088_05330</name>
</gene>
<keyword evidence="4 7" id="KW-1133">Transmembrane helix</keyword>
<dbReference type="Pfam" id="PF02687">
    <property type="entry name" value="FtsX"/>
    <property type="match status" value="2"/>
</dbReference>
<feature type="domain" description="MacB-like periplasmic core" evidence="9">
    <location>
        <begin position="782"/>
        <end position="982"/>
    </location>
</feature>
<dbReference type="RefSeq" id="WP_111247444.1">
    <property type="nucleotide sequence ID" value="NZ_PIEU01000045.1"/>
</dbReference>
<evidence type="ECO:0000259" key="8">
    <source>
        <dbReference type="Pfam" id="PF02687"/>
    </source>
</evidence>
<evidence type="ECO:0000256" key="3">
    <source>
        <dbReference type="ARBA" id="ARBA00022692"/>
    </source>
</evidence>
<keyword evidence="5 7" id="KW-0472">Membrane</keyword>
<feature type="transmembrane region" description="Helical" evidence="7">
    <location>
        <begin position="614"/>
        <end position="635"/>
    </location>
</feature>
<dbReference type="AlphaFoldDB" id="A0A2W4BQP3"/>
<evidence type="ECO:0000313" key="10">
    <source>
        <dbReference type="EMBL" id="PZL75389.1"/>
    </source>
</evidence>
<feature type="transmembrane region" description="Helical" evidence="7">
    <location>
        <begin position="780"/>
        <end position="800"/>
    </location>
</feature>
<feature type="domain" description="ABC3 transporter permease C-terminal" evidence="8">
    <location>
        <begin position="1018"/>
        <end position="1133"/>
    </location>
</feature>
<keyword evidence="11" id="KW-1185">Reference proteome</keyword>
<evidence type="ECO:0000256" key="2">
    <source>
        <dbReference type="ARBA" id="ARBA00022475"/>
    </source>
</evidence>
<evidence type="ECO:0000313" key="11">
    <source>
        <dbReference type="Proteomes" id="UP000249828"/>
    </source>
</evidence>
<dbReference type="EMBL" id="PIEU01000045">
    <property type="protein sequence ID" value="PZL75389.1"/>
    <property type="molecule type" value="Genomic_DNA"/>
</dbReference>
<accession>A0A2W4BQP3</accession>
<organism evidence="10 11">
    <name type="scientific">Enterococcus plantarum</name>
    <dbReference type="NCBI Taxonomy" id="1077675"/>
    <lineage>
        <taxon>Bacteria</taxon>
        <taxon>Bacillati</taxon>
        <taxon>Bacillota</taxon>
        <taxon>Bacilli</taxon>
        <taxon>Lactobacillales</taxon>
        <taxon>Enterococcaceae</taxon>
        <taxon>Enterococcus</taxon>
    </lineage>
</organism>
<dbReference type="Proteomes" id="UP000249828">
    <property type="component" value="Unassembled WGS sequence"/>
</dbReference>
<protein>
    <submittedName>
        <fullName evidence="10">Permease</fullName>
    </submittedName>
</protein>
<dbReference type="STRING" id="1077675.BCR22_02795"/>
<evidence type="ECO:0000256" key="1">
    <source>
        <dbReference type="ARBA" id="ARBA00004651"/>
    </source>
</evidence>
<feature type="domain" description="MacB-like periplasmic core" evidence="9">
    <location>
        <begin position="28"/>
        <end position="226"/>
    </location>
</feature>
<evidence type="ECO:0000259" key="9">
    <source>
        <dbReference type="Pfam" id="PF12704"/>
    </source>
</evidence>
<name>A0A2W4BQP3_9ENTE</name>
<feature type="coiled-coil region" evidence="6">
    <location>
        <begin position="254"/>
        <end position="362"/>
    </location>
</feature>
<evidence type="ECO:0000256" key="6">
    <source>
        <dbReference type="SAM" id="Coils"/>
    </source>
</evidence>
<feature type="coiled-coil region" evidence="6">
    <location>
        <begin position="487"/>
        <end position="585"/>
    </location>
</feature>
<dbReference type="PANTHER" id="PTHR30287">
    <property type="entry name" value="MEMBRANE COMPONENT OF PREDICTED ABC SUPERFAMILY METABOLITE UPTAKE TRANSPORTER"/>
    <property type="match status" value="1"/>
</dbReference>
<feature type="transmembrane region" description="Helical" evidence="7">
    <location>
        <begin position="1109"/>
        <end position="1127"/>
    </location>
</feature>
<sequence>MAVLKKTGLLKTSFREIKQSKTRFISIMGIIFLGVMVFVGLKATGPDMTQTASNYYQNQKLPDARIVSTLGLTEKDVEQAKQDKDVAIVSPRYTKDIAISERNVAVKFVSYDLDEKQPMIDYRVIEGRMPKKSGEIALDDLAQLRGHYKLGETLTLSKEDDKDKSLKKQTFKIVGFVQSPEYIENTSRGNTTIGKGSLDFFAVVPKEDMALSTYTEILLSFKGLDDLDSYSSEYKDKRDKALTSVKQALNNRPEQRAEEIRQESKTSVEKAQKEISDGENALKDAENNLNTSEQELAAGKQELAKAQATYTEQITAAENKLIANQATITTGENELASQKSVLEQKQNELAQAQTQVAQGQNALPGLQQQRNELAGSGESLNQLVNGYQSLASTVALLDRVPDDTLAESIADAAPQIQAAVQALGSPEEITAATNQLLSQPERANIAVVMGTINGALANLSAQQAQITQGIQTLDQNINMINQSIGQYTEGQQQLVAAETQINQAEAQLASGKEQLAAGRAQLEQSKIDGQAKLNEAQAKIDEGQKAYEEGLAEFQKKKTETSTKLNDAKKELEKKQKELADLKAADYYYFTRDDNPGYSEYEDNANRISSLSTVFPIFFFLIAALVSLTTMTRMVEEKRMEIGSLKALGYRNGEIAFKFLVYAAIASLCGAVLGLFVGYYLFPTIIFDAYGQLYNIPDFVTPWYLSYSLIGILVAVLCTAGAAMVVLRIDLFSTPAILLRPKAPKAGQRIWLERIKPIWNRLSFIQKVTARNLFRYKQRMLMTVLGIAGCMALIITGFGLKDSISDIVDVQFNKIWHYQAIVTFKGDKSEKDEQNYQAVLDKVDGLKETMPLYTESLKTTKKSSAKQDVSIYVPEKPKEIDQFILFNDRQSGEKYQLTNDGVIINEKLANLFHYKMGDTLVLKNSDNQEYKLKISAIAENYTGHFAYMSPDYYEKIFKKSPSYNTDFLLFDKAPSEKVENKIGKELMENQNVLNVSFLSISSDALDDTIHSLNIVVWVLITVSGLLAFIVLYNLTNINISERIRELSTIKVLGFYDKEVTMYVYRENIILTMIGIFIGCFFGKLVHSYVLTTVEVDMLMFSPTIHWLSYMYSALITLFFTLLVMFFMHRKLKKVDMIEALKSNE</sequence>
<keyword evidence="3 7" id="KW-0812">Transmembrane</keyword>
<feature type="domain" description="ABC3 transporter permease C-terminal" evidence="8">
    <location>
        <begin position="614"/>
        <end position="723"/>
    </location>
</feature>
<feature type="transmembrane region" description="Helical" evidence="7">
    <location>
        <begin position="21"/>
        <end position="41"/>
    </location>
</feature>
<comment type="subcellular location">
    <subcellularLocation>
        <location evidence="1">Cell membrane</location>
        <topology evidence="1">Multi-pass membrane protein</topology>
    </subcellularLocation>
</comment>
<evidence type="ECO:0000256" key="4">
    <source>
        <dbReference type="ARBA" id="ARBA00022989"/>
    </source>
</evidence>
<dbReference type="InterPro" id="IPR025857">
    <property type="entry name" value="MacB_PCD"/>
</dbReference>
<feature type="transmembrane region" description="Helical" evidence="7">
    <location>
        <begin position="1068"/>
        <end position="1089"/>
    </location>
</feature>
<dbReference type="InterPro" id="IPR038766">
    <property type="entry name" value="Membrane_comp_ABC_pdt"/>
</dbReference>
<evidence type="ECO:0000256" key="7">
    <source>
        <dbReference type="SAM" id="Phobius"/>
    </source>
</evidence>
<evidence type="ECO:0000256" key="5">
    <source>
        <dbReference type="ARBA" id="ARBA00023136"/>
    </source>
</evidence>
<dbReference type="InterPro" id="IPR003838">
    <property type="entry name" value="ABC3_permease_C"/>
</dbReference>
<proteinExistence type="predicted"/>
<dbReference type="Pfam" id="PF12704">
    <property type="entry name" value="MacB_PCD"/>
    <property type="match status" value="2"/>
</dbReference>
<dbReference type="GO" id="GO:0005886">
    <property type="term" value="C:plasma membrane"/>
    <property type="evidence" value="ECO:0007669"/>
    <property type="project" value="UniProtKB-SubCell"/>
</dbReference>
<keyword evidence="2" id="KW-1003">Cell membrane</keyword>
<comment type="caution">
    <text evidence="10">The sequence shown here is derived from an EMBL/GenBank/DDBJ whole genome shotgun (WGS) entry which is preliminary data.</text>
</comment>
<feature type="transmembrane region" description="Helical" evidence="7">
    <location>
        <begin position="702"/>
        <end position="727"/>
    </location>
</feature>
<feature type="transmembrane region" description="Helical" evidence="7">
    <location>
        <begin position="656"/>
        <end position="682"/>
    </location>
</feature>
<feature type="transmembrane region" description="Helical" evidence="7">
    <location>
        <begin position="1014"/>
        <end position="1034"/>
    </location>
</feature>
<dbReference type="PANTHER" id="PTHR30287:SF1">
    <property type="entry name" value="INNER MEMBRANE PROTEIN"/>
    <property type="match status" value="1"/>
</dbReference>
<keyword evidence="6" id="KW-0175">Coiled coil</keyword>
<reference evidence="10 11" key="1">
    <citation type="submission" date="2017-11" db="EMBL/GenBank/DDBJ databases">
        <title>Draft genome sequence of Enterococcus plantarum TRW2 strain isolated from lettuce.</title>
        <authorList>
            <person name="Kim E.B."/>
            <person name="Marco M.L."/>
            <person name="Williams T.R."/>
            <person name="You I.H."/>
        </authorList>
    </citation>
    <scope>NUCLEOTIDE SEQUENCE [LARGE SCALE GENOMIC DNA]</scope>
    <source>
        <strain evidence="10 11">TRW2</strain>
    </source>
</reference>